<evidence type="ECO:0000256" key="1">
    <source>
        <dbReference type="SAM" id="MobiDB-lite"/>
    </source>
</evidence>
<name>A0ABR3VUF1_9PEZI</name>
<organism evidence="3 4">
    <name type="scientific">Phialemonium thermophilum</name>
    <dbReference type="NCBI Taxonomy" id="223376"/>
    <lineage>
        <taxon>Eukaryota</taxon>
        <taxon>Fungi</taxon>
        <taxon>Dikarya</taxon>
        <taxon>Ascomycota</taxon>
        <taxon>Pezizomycotina</taxon>
        <taxon>Sordariomycetes</taxon>
        <taxon>Sordariomycetidae</taxon>
        <taxon>Cephalothecales</taxon>
        <taxon>Cephalothecaceae</taxon>
        <taxon>Phialemonium</taxon>
    </lineage>
</organism>
<feature type="chain" id="PRO_5045398936" evidence="2">
    <location>
        <begin position="20"/>
        <end position="295"/>
    </location>
</feature>
<reference evidence="3 4" key="1">
    <citation type="journal article" date="2024" name="Commun. Biol.">
        <title>Comparative genomic analysis of thermophilic fungi reveals convergent evolutionary adaptations and gene losses.</title>
        <authorList>
            <person name="Steindorff A.S."/>
            <person name="Aguilar-Pontes M.V."/>
            <person name="Robinson A.J."/>
            <person name="Andreopoulos B."/>
            <person name="LaButti K."/>
            <person name="Kuo A."/>
            <person name="Mondo S."/>
            <person name="Riley R."/>
            <person name="Otillar R."/>
            <person name="Haridas S."/>
            <person name="Lipzen A."/>
            <person name="Grimwood J."/>
            <person name="Schmutz J."/>
            <person name="Clum A."/>
            <person name="Reid I.D."/>
            <person name="Moisan M.C."/>
            <person name="Butler G."/>
            <person name="Nguyen T.T.M."/>
            <person name="Dewar K."/>
            <person name="Conant G."/>
            <person name="Drula E."/>
            <person name="Henrissat B."/>
            <person name="Hansel C."/>
            <person name="Singer S."/>
            <person name="Hutchinson M.I."/>
            <person name="de Vries R.P."/>
            <person name="Natvig D.O."/>
            <person name="Powell A.J."/>
            <person name="Tsang A."/>
            <person name="Grigoriev I.V."/>
        </authorList>
    </citation>
    <scope>NUCLEOTIDE SEQUENCE [LARGE SCALE GENOMIC DNA]</scope>
    <source>
        <strain evidence="3 4">ATCC 24622</strain>
    </source>
</reference>
<feature type="signal peptide" evidence="2">
    <location>
        <begin position="1"/>
        <end position="19"/>
    </location>
</feature>
<keyword evidence="4" id="KW-1185">Reference proteome</keyword>
<comment type="caution">
    <text evidence="3">The sequence shown here is derived from an EMBL/GenBank/DDBJ whole genome shotgun (WGS) entry which is preliminary data.</text>
</comment>
<feature type="region of interest" description="Disordered" evidence="1">
    <location>
        <begin position="31"/>
        <end position="64"/>
    </location>
</feature>
<evidence type="ECO:0000313" key="3">
    <source>
        <dbReference type="EMBL" id="KAL1845242.1"/>
    </source>
</evidence>
<dbReference type="Proteomes" id="UP001586593">
    <property type="component" value="Unassembled WGS sequence"/>
</dbReference>
<feature type="compositionally biased region" description="Low complexity" evidence="1">
    <location>
        <begin position="31"/>
        <end position="60"/>
    </location>
</feature>
<dbReference type="EMBL" id="JAZHXJ010001181">
    <property type="protein sequence ID" value="KAL1845242.1"/>
    <property type="molecule type" value="Genomic_DNA"/>
</dbReference>
<sequence>MSRVLRYLLLVGALLLALGIPTSGQAATASLSGPPVSSTLSSPPASATATTRPSSSSSPARSKRDDPLVLTTVFTQPAGCATGITEIAAWSTELWQNVVSPAPGLTLSSCYPSPFYRSALATSVLPPFRELVCPLRWEPYQINATYLICCPSGYGLYAPEFHNTERPGLGAVCTSTVGPSVLMDITSYDATGLVTTLATRAGDDGTLVFATAFDGTAARSVATATPNSQSSSPASVATTSAAVSSSVPSSARSSPSTRSSATTLSLTAWAFPVWDIRVSLAVLVSVFLGLANVLR</sequence>
<protein>
    <submittedName>
        <fullName evidence="3">Uncharacterized protein</fullName>
    </submittedName>
</protein>
<evidence type="ECO:0000256" key="2">
    <source>
        <dbReference type="SAM" id="SignalP"/>
    </source>
</evidence>
<keyword evidence="2" id="KW-0732">Signal</keyword>
<proteinExistence type="predicted"/>
<evidence type="ECO:0000313" key="4">
    <source>
        <dbReference type="Proteomes" id="UP001586593"/>
    </source>
</evidence>
<gene>
    <name evidence="3" type="ORF">VTK73DRAFT_820</name>
</gene>
<accession>A0ABR3VUF1</accession>